<feature type="transmembrane region" description="Helical" evidence="1">
    <location>
        <begin position="15"/>
        <end position="38"/>
    </location>
</feature>
<sequence>PPPRAYNPNRPPVQAAQRLACSMLPSFLLAILSVRSYFYKCTRADKMIPPATHASVTSISSAERLLLLE</sequence>
<dbReference type="EMBL" id="JAHZIK010000198">
    <property type="protein sequence ID" value="MBW7454420.1"/>
    <property type="molecule type" value="Genomic_DNA"/>
</dbReference>
<keyword evidence="1" id="KW-0812">Transmembrane</keyword>
<keyword evidence="3" id="KW-1185">Reference proteome</keyword>
<evidence type="ECO:0000313" key="3">
    <source>
        <dbReference type="Proteomes" id="UP001519887"/>
    </source>
</evidence>
<name>A0ABS7C0J5_9BACL</name>
<feature type="non-terminal residue" evidence="2">
    <location>
        <position position="1"/>
    </location>
</feature>
<evidence type="ECO:0000256" key="1">
    <source>
        <dbReference type="SAM" id="Phobius"/>
    </source>
</evidence>
<proteinExistence type="predicted"/>
<protein>
    <submittedName>
        <fullName evidence="2">Uncharacterized protein</fullName>
    </submittedName>
</protein>
<organism evidence="2 3">
    <name type="scientific">Paenibacillus sepulcri</name>
    <dbReference type="NCBI Taxonomy" id="359917"/>
    <lineage>
        <taxon>Bacteria</taxon>
        <taxon>Bacillati</taxon>
        <taxon>Bacillota</taxon>
        <taxon>Bacilli</taxon>
        <taxon>Bacillales</taxon>
        <taxon>Paenibacillaceae</taxon>
        <taxon>Paenibacillus</taxon>
    </lineage>
</organism>
<gene>
    <name evidence="2" type="ORF">K0U00_10295</name>
</gene>
<accession>A0ABS7C0J5</accession>
<keyword evidence="1" id="KW-0472">Membrane</keyword>
<keyword evidence="1" id="KW-1133">Transmembrane helix</keyword>
<evidence type="ECO:0000313" key="2">
    <source>
        <dbReference type="EMBL" id="MBW7454420.1"/>
    </source>
</evidence>
<comment type="caution">
    <text evidence="2">The sequence shown here is derived from an EMBL/GenBank/DDBJ whole genome shotgun (WGS) entry which is preliminary data.</text>
</comment>
<dbReference type="Proteomes" id="UP001519887">
    <property type="component" value="Unassembled WGS sequence"/>
</dbReference>
<reference evidence="2 3" key="1">
    <citation type="submission" date="2021-07" db="EMBL/GenBank/DDBJ databases">
        <title>Paenibacillus radiodurans sp. nov., isolated from the southeastern edge of Tengger Desert.</title>
        <authorList>
            <person name="Zhang G."/>
        </authorList>
    </citation>
    <scope>NUCLEOTIDE SEQUENCE [LARGE SCALE GENOMIC DNA]</scope>
    <source>
        <strain evidence="2 3">CCM 7311</strain>
    </source>
</reference>